<dbReference type="PANTHER" id="PTHR41878">
    <property type="entry name" value="LEXA REPRESSOR-RELATED"/>
    <property type="match status" value="1"/>
</dbReference>
<proteinExistence type="predicted"/>
<evidence type="ECO:0000313" key="3">
    <source>
        <dbReference type="Proteomes" id="UP000236736"/>
    </source>
</evidence>
<gene>
    <name evidence="2" type="ORF">SAMN03080598_03770</name>
</gene>
<dbReference type="Pfam" id="PF07929">
    <property type="entry name" value="PRiA4_ORF3"/>
    <property type="match status" value="1"/>
</dbReference>
<dbReference type="PANTHER" id="PTHR41878:SF1">
    <property type="entry name" value="TNPR PROTEIN"/>
    <property type="match status" value="1"/>
</dbReference>
<feature type="domain" description="Plasmid pRiA4b Orf3-like" evidence="1">
    <location>
        <begin position="2"/>
        <end position="178"/>
    </location>
</feature>
<dbReference type="OrthoDB" id="9801392at2"/>
<dbReference type="EMBL" id="FNVR01000033">
    <property type="protein sequence ID" value="SEG40697.1"/>
    <property type="molecule type" value="Genomic_DNA"/>
</dbReference>
<dbReference type="AlphaFoldDB" id="A0A1H5ZYC8"/>
<evidence type="ECO:0000313" key="2">
    <source>
        <dbReference type="EMBL" id="SEG40697.1"/>
    </source>
</evidence>
<dbReference type="RefSeq" id="WP_103926344.1">
    <property type="nucleotide sequence ID" value="NZ_FNVR01000033.1"/>
</dbReference>
<dbReference type="SUPFAM" id="SSF159941">
    <property type="entry name" value="MM3350-like"/>
    <property type="match status" value="1"/>
</dbReference>
<reference evidence="3" key="1">
    <citation type="submission" date="2016-10" db="EMBL/GenBank/DDBJ databases">
        <authorList>
            <person name="Varghese N."/>
            <person name="Submissions S."/>
        </authorList>
    </citation>
    <scope>NUCLEOTIDE SEQUENCE [LARGE SCALE GENOMIC DNA]</scope>
    <source>
        <strain evidence="3">DSM 17298</strain>
    </source>
</reference>
<name>A0A1H5ZYC8_9BACT</name>
<dbReference type="InterPro" id="IPR012912">
    <property type="entry name" value="Plasmid_pRiA4b_Orf3-like"/>
</dbReference>
<dbReference type="STRING" id="1120964.GCA_001313265_03278"/>
<dbReference type="Proteomes" id="UP000236736">
    <property type="component" value="Unassembled WGS sequence"/>
</dbReference>
<keyword evidence="3" id="KW-1185">Reference proteome</keyword>
<evidence type="ECO:0000259" key="1">
    <source>
        <dbReference type="Pfam" id="PF07929"/>
    </source>
</evidence>
<dbReference type="Gene3D" id="3.10.290.30">
    <property type="entry name" value="MM3350-like"/>
    <property type="match status" value="1"/>
</dbReference>
<accession>A0A1H5ZYC8</accession>
<dbReference type="InterPro" id="IPR024047">
    <property type="entry name" value="MM3350-like_sf"/>
</dbReference>
<sequence>MILQLKIQLKGITKPPVWRRLKIPGQLTFQQLHQVIQAAFGWHGYHLFQFSPEGFGSYPQIGIADEDWSDEELEDAKTTLVSQYLTVKGEKFCYIYDFGDDWIHQITVEEVLNEAQIGPLLMGGKGACPPEDCGGVWGYEELKSILENPKHPDHKDTKKWLGLKPRDQWDANGFDLEETKYAVTFSL</sequence>
<protein>
    <submittedName>
        <fullName evidence="2">PRiA4b ORF-3-like protein</fullName>
    </submittedName>
</protein>
<organism evidence="2 3">
    <name type="scientific">Algoriphagus boritolerans DSM 17298 = JCM 18970</name>
    <dbReference type="NCBI Taxonomy" id="1120964"/>
    <lineage>
        <taxon>Bacteria</taxon>
        <taxon>Pseudomonadati</taxon>
        <taxon>Bacteroidota</taxon>
        <taxon>Cytophagia</taxon>
        <taxon>Cytophagales</taxon>
        <taxon>Cyclobacteriaceae</taxon>
        <taxon>Algoriphagus</taxon>
    </lineage>
</organism>